<comment type="caution">
    <text evidence="1">The sequence shown here is derived from an EMBL/GenBank/DDBJ whole genome shotgun (WGS) entry which is preliminary data.</text>
</comment>
<protein>
    <submittedName>
        <fullName evidence="1">Uncharacterized protein</fullName>
    </submittedName>
</protein>
<reference evidence="1 2" key="1">
    <citation type="journal article" date="2018" name="PLoS Genet.">
        <title>Population sequencing reveals clonal diversity and ancestral inbreeding in the grapevine cultivar Chardonnay.</title>
        <authorList>
            <person name="Roach M.J."/>
            <person name="Johnson D.L."/>
            <person name="Bohlmann J."/>
            <person name="van Vuuren H.J."/>
            <person name="Jones S.J."/>
            <person name="Pretorius I.S."/>
            <person name="Schmidt S.A."/>
            <person name="Borneman A.R."/>
        </authorList>
    </citation>
    <scope>NUCLEOTIDE SEQUENCE [LARGE SCALE GENOMIC DNA]</scope>
    <source>
        <strain evidence="2">cv. Chardonnay</strain>
        <tissue evidence="1">Leaf</tissue>
    </source>
</reference>
<dbReference type="Proteomes" id="UP000288805">
    <property type="component" value="Unassembled WGS sequence"/>
</dbReference>
<gene>
    <name evidence="1" type="ORF">CK203_112981</name>
</gene>
<evidence type="ECO:0000313" key="1">
    <source>
        <dbReference type="EMBL" id="RVW19930.1"/>
    </source>
</evidence>
<dbReference type="EMBL" id="QGNW01002417">
    <property type="protein sequence ID" value="RVW19930.1"/>
    <property type="molecule type" value="Genomic_DNA"/>
</dbReference>
<organism evidence="1 2">
    <name type="scientific">Vitis vinifera</name>
    <name type="common">Grape</name>
    <dbReference type="NCBI Taxonomy" id="29760"/>
    <lineage>
        <taxon>Eukaryota</taxon>
        <taxon>Viridiplantae</taxon>
        <taxon>Streptophyta</taxon>
        <taxon>Embryophyta</taxon>
        <taxon>Tracheophyta</taxon>
        <taxon>Spermatophyta</taxon>
        <taxon>Magnoliopsida</taxon>
        <taxon>eudicotyledons</taxon>
        <taxon>Gunneridae</taxon>
        <taxon>Pentapetalae</taxon>
        <taxon>rosids</taxon>
        <taxon>Vitales</taxon>
        <taxon>Vitaceae</taxon>
        <taxon>Viteae</taxon>
        <taxon>Vitis</taxon>
    </lineage>
</organism>
<accession>A0A438C9L9</accession>
<evidence type="ECO:0000313" key="2">
    <source>
        <dbReference type="Proteomes" id="UP000288805"/>
    </source>
</evidence>
<name>A0A438C9L9_VITVI</name>
<proteinExistence type="predicted"/>
<dbReference type="AlphaFoldDB" id="A0A438C9L9"/>
<sequence>MAPPAADMQQLKNTLKPSKNLCDIWLQVVLFFAVFGQPTSQSIVETLSAFSGTLPFKLETGARKNCELASEMKKTLS</sequence>